<dbReference type="Proteomes" id="UP001390339">
    <property type="component" value="Unassembled WGS sequence"/>
</dbReference>
<reference evidence="4 5" key="1">
    <citation type="journal article" date="2024" name="IMA Fungus">
        <title>Apiospora arundinis, a panoply of carbohydrate-active enzymes and secondary metabolites.</title>
        <authorList>
            <person name="Sorensen T."/>
            <person name="Petersen C."/>
            <person name="Muurmann A.T."/>
            <person name="Christiansen J.V."/>
            <person name="Brundto M.L."/>
            <person name="Overgaard C.K."/>
            <person name="Boysen A.T."/>
            <person name="Wollenberg R.D."/>
            <person name="Larsen T.O."/>
            <person name="Sorensen J.L."/>
            <person name="Nielsen K.L."/>
            <person name="Sondergaard T.E."/>
        </authorList>
    </citation>
    <scope>NUCLEOTIDE SEQUENCE [LARGE SCALE GENOMIC DNA]</scope>
    <source>
        <strain evidence="4 5">AAU 773</strain>
    </source>
</reference>
<protein>
    <submittedName>
        <fullName evidence="4">Thioredoxin-like protein</fullName>
    </submittedName>
</protein>
<sequence length="132" mass="14171">MGEDKTVHIGSMTELTALFKSTTYVVIDFYADWCAPCKTIAPAYQELANMYSVPGILAFAKVRTDADQGTQMISAVYSIRAMPTMLFYKDGRQVAVNGSPYIQGANLPVLKAAAEKLGALAKKRQAEAAAAA</sequence>
<dbReference type="PROSITE" id="PS00194">
    <property type="entry name" value="THIOREDOXIN_1"/>
    <property type="match status" value="1"/>
</dbReference>
<evidence type="ECO:0000313" key="5">
    <source>
        <dbReference type="Proteomes" id="UP001390339"/>
    </source>
</evidence>
<dbReference type="PRINTS" id="PR00421">
    <property type="entry name" value="THIOREDOXIN"/>
</dbReference>
<dbReference type="Pfam" id="PF00085">
    <property type="entry name" value="Thioredoxin"/>
    <property type="match status" value="1"/>
</dbReference>
<dbReference type="PROSITE" id="PS51352">
    <property type="entry name" value="THIOREDOXIN_2"/>
    <property type="match status" value="1"/>
</dbReference>
<accession>A0ABR2JMI7</accession>
<name>A0ABR2JMI7_9PEZI</name>
<proteinExistence type="inferred from homology"/>
<dbReference type="SUPFAM" id="SSF52833">
    <property type="entry name" value="Thioredoxin-like"/>
    <property type="match status" value="1"/>
</dbReference>
<dbReference type="PANTHER" id="PTHR46115">
    <property type="entry name" value="THIOREDOXIN-LIKE PROTEIN 1"/>
    <property type="match status" value="1"/>
</dbReference>
<keyword evidence="2" id="KW-1015">Disulfide bond</keyword>
<dbReference type="InterPro" id="IPR013766">
    <property type="entry name" value="Thioredoxin_domain"/>
</dbReference>
<keyword evidence="5" id="KW-1185">Reference proteome</keyword>
<comment type="similarity">
    <text evidence="1">Belongs to the thioredoxin family.</text>
</comment>
<dbReference type="EMBL" id="JAPCWZ010000001">
    <property type="protein sequence ID" value="KAK8879961.1"/>
    <property type="molecule type" value="Genomic_DNA"/>
</dbReference>
<gene>
    <name evidence="4" type="ORF">PGQ11_001255</name>
</gene>
<evidence type="ECO:0000256" key="2">
    <source>
        <dbReference type="ARBA" id="ARBA00023157"/>
    </source>
</evidence>
<dbReference type="InterPro" id="IPR017937">
    <property type="entry name" value="Thioredoxin_CS"/>
</dbReference>
<dbReference type="CDD" id="cd02947">
    <property type="entry name" value="TRX_family"/>
    <property type="match status" value="1"/>
</dbReference>
<dbReference type="InterPro" id="IPR036249">
    <property type="entry name" value="Thioredoxin-like_sf"/>
</dbReference>
<comment type="caution">
    <text evidence="4">The sequence shown here is derived from an EMBL/GenBank/DDBJ whole genome shotgun (WGS) entry which is preliminary data.</text>
</comment>
<feature type="domain" description="Thioredoxin" evidence="3">
    <location>
        <begin position="1"/>
        <end position="119"/>
    </location>
</feature>
<organism evidence="4 5">
    <name type="scientific">Apiospora arundinis</name>
    <dbReference type="NCBI Taxonomy" id="335852"/>
    <lineage>
        <taxon>Eukaryota</taxon>
        <taxon>Fungi</taxon>
        <taxon>Dikarya</taxon>
        <taxon>Ascomycota</taxon>
        <taxon>Pezizomycotina</taxon>
        <taxon>Sordariomycetes</taxon>
        <taxon>Xylariomycetidae</taxon>
        <taxon>Amphisphaeriales</taxon>
        <taxon>Apiosporaceae</taxon>
        <taxon>Apiospora</taxon>
    </lineage>
</organism>
<evidence type="ECO:0000259" key="3">
    <source>
        <dbReference type="PROSITE" id="PS51352"/>
    </source>
</evidence>
<dbReference type="Gene3D" id="3.40.30.10">
    <property type="entry name" value="Glutaredoxin"/>
    <property type="match status" value="1"/>
</dbReference>
<evidence type="ECO:0000256" key="1">
    <source>
        <dbReference type="ARBA" id="ARBA00008987"/>
    </source>
</evidence>
<evidence type="ECO:0000313" key="4">
    <source>
        <dbReference type="EMBL" id="KAK8879961.1"/>
    </source>
</evidence>